<reference evidence="2" key="1">
    <citation type="submission" date="2016-09" db="EMBL/GenBank/DDBJ databases">
        <authorList>
            <person name="Lysoe E."/>
        </authorList>
    </citation>
    <scope>NUCLEOTIDE SEQUENCE [LARGE SCALE GENOMIC DNA]</scope>
    <source>
        <strain evidence="2">LJ96T</strain>
    </source>
</reference>
<dbReference type="RefSeq" id="WP_046965919.1">
    <property type="nucleotide sequence ID" value="NZ_CP017480.1"/>
</dbReference>
<gene>
    <name evidence="1" type="ORF">BJI69_07115</name>
</gene>
<evidence type="ECO:0000313" key="2">
    <source>
        <dbReference type="Proteomes" id="UP000182987"/>
    </source>
</evidence>
<dbReference type="AlphaFoldDB" id="A0A0G9HG19"/>
<accession>A0A0G9HG19</accession>
<dbReference type="Proteomes" id="UP000182987">
    <property type="component" value="Chromosome"/>
</dbReference>
<protein>
    <submittedName>
        <fullName evidence="1">Uncharacterized protein</fullName>
    </submittedName>
</protein>
<dbReference type="Pfam" id="PF03929">
    <property type="entry name" value="PepSY_TM"/>
    <property type="match status" value="1"/>
</dbReference>
<sequence>MSVGFRQAQAALHTWSGLIVGWVLYAMFLAGTVSFWREEITRWAQPEIGSHQSAEVDVANAQRYLQAHAAAAAEWTIALPDARAAGVSVTFRDKATPRNAVRTPVVLDAHGDPADVRATEGGDFFYRLHFDMHYMPILWGRWLAGLCAMAMLIAIVSGVITHKKIFADFFTFRPRKGQRSWLDGHNALAVLALPFHLMITYTGLVTLMTLYMPWGANGSNGSRNALFAEIIPTYTTPAATGTATPLIDLRVALDTAGKLWDGGHVATLKITHPGDASARIVAERAAADRVSSNQVTVQMDGTTGDVIAGSRPESAGVLTRGGMIGVHAGRFASLEMRWLYFLLGVAGTAMVATGLVLWTVKRRAQLPDPARPHFGFRLVERLNVAFVAGMPLAMSAFLWANRLLPHAMAERAAWEIHTMFIVWALALLHVCFVSPRRGWIIQFALAGVSLAALALGDVAFVRTDFVWIDLVMAALGTTCLAIAWGVGRHMPATQRTRKTMATTRPEDANA</sequence>
<dbReference type="EMBL" id="CP017480">
    <property type="protein sequence ID" value="APG03699.1"/>
    <property type="molecule type" value="Genomic_DNA"/>
</dbReference>
<keyword evidence="2" id="KW-1185">Reference proteome</keyword>
<name>A0A0G9HG19_9GAMM</name>
<dbReference type="PANTHER" id="PTHR34219:SF4">
    <property type="entry name" value="PEPSY DOMAIN-CONTAINING PROTEIN"/>
    <property type="match status" value="1"/>
</dbReference>
<dbReference type="STRING" id="1440763.BJI69_07115"/>
<dbReference type="OrthoDB" id="9776609at2"/>
<proteinExistence type="predicted"/>
<dbReference type="PATRIC" id="fig|1440763.5.peg.1873"/>
<dbReference type="PANTHER" id="PTHR34219">
    <property type="entry name" value="IRON-REGULATED INNER MEMBRANE PROTEIN-RELATED"/>
    <property type="match status" value="1"/>
</dbReference>
<dbReference type="InterPro" id="IPR005625">
    <property type="entry name" value="PepSY-ass_TM"/>
</dbReference>
<organism evidence="1 2">
    <name type="scientific">Luteibacter rhizovicinus DSM 16549</name>
    <dbReference type="NCBI Taxonomy" id="1440763"/>
    <lineage>
        <taxon>Bacteria</taxon>
        <taxon>Pseudomonadati</taxon>
        <taxon>Pseudomonadota</taxon>
        <taxon>Gammaproteobacteria</taxon>
        <taxon>Lysobacterales</taxon>
        <taxon>Rhodanobacteraceae</taxon>
        <taxon>Luteibacter</taxon>
    </lineage>
</organism>
<evidence type="ECO:0000313" key="1">
    <source>
        <dbReference type="EMBL" id="APG03699.1"/>
    </source>
</evidence>
<dbReference type="KEGG" id="lrz:BJI69_07115"/>